<organism evidence="6 7">
    <name type="scientific">Clohesyomyces aquaticus</name>
    <dbReference type="NCBI Taxonomy" id="1231657"/>
    <lineage>
        <taxon>Eukaryota</taxon>
        <taxon>Fungi</taxon>
        <taxon>Dikarya</taxon>
        <taxon>Ascomycota</taxon>
        <taxon>Pezizomycotina</taxon>
        <taxon>Dothideomycetes</taxon>
        <taxon>Pleosporomycetidae</taxon>
        <taxon>Pleosporales</taxon>
        <taxon>Lindgomycetaceae</taxon>
        <taxon>Clohesyomyces</taxon>
    </lineage>
</organism>
<evidence type="ECO:0000256" key="1">
    <source>
        <dbReference type="ARBA" id="ARBA00004141"/>
    </source>
</evidence>
<comment type="caution">
    <text evidence="6">The sequence shown here is derived from an EMBL/GenBank/DDBJ whole genome shotgun (WGS) entry which is preliminary data.</text>
</comment>
<proteinExistence type="predicted"/>
<sequence length="282" mass="31230">HTLWLFTYSDLKTMVVPSTLFALSMGLAKVLSGSGSKTHEHMECLVRRIPAILLWTWINCLAFNVNNQRLPHAVREDTFNKPWRPMPSKRLNNRQAGTLAMSLYPIAVFTSWVLGGGLVPSLLLLLFGYLYNDLRMGDKTALIRNILNACGFTSFAAGGLEVALQSPTGPDTFRWLKAIGLIIVTTVHIQDTYDQTGDAAAGRLTIPLILGDGLARWTITIPMIVWSFICPRYWNVGPSGYLAVGGLGCIVIGRLLMVRSVKGDRTTFLIYNCWLVVIYGLP</sequence>
<dbReference type="PANTHER" id="PTHR42723">
    <property type="entry name" value="CHLOROPHYLL SYNTHASE"/>
    <property type="match status" value="1"/>
</dbReference>
<dbReference type="EMBL" id="MCFA01000316">
    <property type="protein sequence ID" value="ORX94173.1"/>
    <property type="molecule type" value="Genomic_DNA"/>
</dbReference>
<name>A0A1Y1Y843_9PLEO</name>
<protein>
    <submittedName>
        <fullName evidence="6">UbiA prenyltransferase family-domain-containing protein</fullName>
    </submittedName>
</protein>
<reference evidence="6 7" key="1">
    <citation type="submission" date="2016-07" db="EMBL/GenBank/DDBJ databases">
        <title>Pervasive Adenine N6-methylation of Active Genes in Fungi.</title>
        <authorList>
            <consortium name="DOE Joint Genome Institute"/>
            <person name="Mondo S.J."/>
            <person name="Dannebaum R.O."/>
            <person name="Kuo R.C."/>
            <person name="Labutti K."/>
            <person name="Haridas S."/>
            <person name="Kuo A."/>
            <person name="Salamov A."/>
            <person name="Ahrendt S.R."/>
            <person name="Lipzen A."/>
            <person name="Sullivan W."/>
            <person name="Andreopoulos W.B."/>
            <person name="Clum A."/>
            <person name="Lindquist E."/>
            <person name="Daum C."/>
            <person name="Ramamoorthy G.K."/>
            <person name="Gryganskyi A."/>
            <person name="Culley D."/>
            <person name="Magnuson J.K."/>
            <person name="James T.Y."/>
            <person name="O'Malley M.A."/>
            <person name="Stajich J.E."/>
            <person name="Spatafora J.W."/>
            <person name="Visel A."/>
            <person name="Grigoriev I.V."/>
        </authorList>
    </citation>
    <scope>NUCLEOTIDE SEQUENCE [LARGE SCALE GENOMIC DNA]</scope>
    <source>
        <strain evidence="6 7">CBS 115471</strain>
    </source>
</reference>
<keyword evidence="2 5" id="KW-0812">Transmembrane</keyword>
<dbReference type="AlphaFoldDB" id="A0A1Y1Y843"/>
<dbReference type="OrthoDB" id="434972at2759"/>
<evidence type="ECO:0000256" key="5">
    <source>
        <dbReference type="SAM" id="Phobius"/>
    </source>
</evidence>
<dbReference type="Pfam" id="PF01040">
    <property type="entry name" value="UbiA"/>
    <property type="match status" value="1"/>
</dbReference>
<keyword evidence="4 5" id="KW-0472">Membrane</keyword>
<feature type="transmembrane region" description="Helical" evidence="5">
    <location>
        <begin position="142"/>
        <end position="163"/>
    </location>
</feature>
<feature type="transmembrane region" description="Helical" evidence="5">
    <location>
        <begin position="240"/>
        <end position="257"/>
    </location>
</feature>
<dbReference type="PANTHER" id="PTHR42723:SF1">
    <property type="entry name" value="CHLOROPHYLL SYNTHASE, CHLOROPLASTIC"/>
    <property type="match status" value="1"/>
</dbReference>
<gene>
    <name evidence="6" type="ORF">BCR34DRAFT_440759</name>
</gene>
<keyword evidence="6" id="KW-0808">Transferase</keyword>
<keyword evidence="7" id="KW-1185">Reference proteome</keyword>
<accession>A0A1Y1Y843</accession>
<evidence type="ECO:0000256" key="4">
    <source>
        <dbReference type="ARBA" id="ARBA00023136"/>
    </source>
</evidence>
<evidence type="ECO:0000313" key="6">
    <source>
        <dbReference type="EMBL" id="ORX94173.1"/>
    </source>
</evidence>
<dbReference type="CDD" id="cd13965">
    <property type="entry name" value="PT_UbiA_3"/>
    <property type="match status" value="1"/>
</dbReference>
<feature type="transmembrane region" description="Helical" evidence="5">
    <location>
        <begin position="103"/>
        <end position="130"/>
    </location>
</feature>
<dbReference type="Proteomes" id="UP000193144">
    <property type="component" value="Unassembled WGS sequence"/>
</dbReference>
<dbReference type="STRING" id="1231657.A0A1Y1Y843"/>
<keyword evidence="3 5" id="KW-1133">Transmembrane helix</keyword>
<comment type="subcellular location">
    <subcellularLocation>
        <location evidence="1">Membrane</location>
        <topology evidence="1">Multi-pass membrane protein</topology>
    </subcellularLocation>
</comment>
<dbReference type="InterPro" id="IPR050475">
    <property type="entry name" value="Prenyltransferase_related"/>
</dbReference>
<dbReference type="InterPro" id="IPR000537">
    <property type="entry name" value="UbiA_prenyltransferase"/>
</dbReference>
<feature type="non-terminal residue" evidence="6">
    <location>
        <position position="282"/>
    </location>
</feature>
<evidence type="ECO:0000256" key="2">
    <source>
        <dbReference type="ARBA" id="ARBA00022692"/>
    </source>
</evidence>
<feature type="non-terminal residue" evidence="6">
    <location>
        <position position="1"/>
    </location>
</feature>
<dbReference type="GO" id="GO:0016020">
    <property type="term" value="C:membrane"/>
    <property type="evidence" value="ECO:0007669"/>
    <property type="project" value="UniProtKB-SubCell"/>
</dbReference>
<evidence type="ECO:0000313" key="7">
    <source>
        <dbReference type="Proteomes" id="UP000193144"/>
    </source>
</evidence>
<dbReference type="GO" id="GO:0016765">
    <property type="term" value="F:transferase activity, transferring alkyl or aryl (other than methyl) groups"/>
    <property type="evidence" value="ECO:0007669"/>
    <property type="project" value="InterPro"/>
</dbReference>
<evidence type="ECO:0000256" key="3">
    <source>
        <dbReference type="ARBA" id="ARBA00022989"/>
    </source>
</evidence>